<dbReference type="STRING" id="1293.SH09_10550"/>
<keyword evidence="3" id="KW-1003">Cell membrane</keyword>
<evidence type="ECO:0000256" key="6">
    <source>
        <dbReference type="ARBA" id="ARBA00023136"/>
    </source>
</evidence>
<dbReference type="EC" id="3.6.3.-" evidence="9"/>
<evidence type="ECO:0000256" key="3">
    <source>
        <dbReference type="ARBA" id="ARBA00022475"/>
    </source>
</evidence>
<dbReference type="Pfam" id="PF00005">
    <property type="entry name" value="ABC_tran"/>
    <property type="match status" value="1"/>
</dbReference>
<dbReference type="Proteomes" id="UP000255277">
    <property type="component" value="Unassembled WGS sequence"/>
</dbReference>
<evidence type="ECO:0000313" key="11">
    <source>
        <dbReference type="Proteomes" id="UP000321057"/>
    </source>
</evidence>
<name>A0A0D0RLZ0_STAGA</name>
<gene>
    <name evidence="9" type="primary">yxeO</name>
    <name evidence="9" type="ORF">NCTC12195_00023</name>
    <name evidence="8" type="ORF">SGA02_25760</name>
</gene>
<comment type="subcellular location">
    <subcellularLocation>
        <location evidence="1">Cell membrane</location>
        <topology evidence="1">Peripheral membrane protein</topology>
    </subcellularLocation>
</comment>
<dbReference type="GO" id="GO:0005886">
    <property type="term" value="C:plasma membrane"/>
    <property type="evidence" value="ECO:0007669"/>
    <property type="project" value="UniProtKB-SubCell"/>
</dbReference>
<keyword evidence="11" id="KW-1185">Reference proteome</keyword>
<dbReference type="Gene3D" id="3.40.50.300">
    <property type="entry name" value="P-loop containing nucleotide triphosphate hydrolases"/>
    <property type="match status" value="1"/>
</dbReference>
<dbReference type="PANTHER" id="PTHR43166">
    <property type="entry name" value="AMINO ACID IMPORT ATP-BINDING PROTEIN"/>
    <property type="match status" value="1"/>
</dbReference>
<evidence type="ECO:0000256" key="5">
    <source>
        <dbReference type="ARBA" id="ARBA00022840"/>
    </source>
</evidence>
<keyword evidence="6" id="KW-0472">Membrane</keyword>
<dbReference type="InterPro" id="IPR030679">
    <property type="entry name" value="ABC_ATPase_HisP-typ"/>
</dbReference>
<dbReference type="OrthoDB" id="1679618at2"/>
<accession>A0A0D0RLZ0</accession>
<evidence type="ECO:0000313" key="10">
    <source>
        <dbReference type="Proteomes" id="UP000255277"/>
    </source>
</evidence>
<dbReference type="SUPFAM" id="SSF52540">
    <property type="entry name" value="P-loop containing nucleoside triphosphate hydrolases"/>
    <property type="match status" value="1"/>
</dbReference>
<keyword evidence="2" id="KW-0813">Transport</keyword>
<organism evidence="9 10">
    <name type="scientific">Staphylococcus gallinarum</name>
    <dbReference type="NCBI Taxonomy" id="1293"/>
    <lineage>
        <taxon>Bacteria</taxon>
        <taxon>Bacillati</taxon>
        <taxon>Bacillota</taxon>
        <taxon>Bacilli</taxon>
        <taxon>Bacillales</taxon>
        <taxon>Staphylococcaceae</taxon>
        <taxon>Staphylococcus</taxon>
    </lineage>
</organism>
<dbReference type="InterPro" id="IPR003439">
    <property type="entry name" value="ABC_transporter-like_ATP-bd"/>
</dbReference>
<reference evidence="8 11" key="2">
    <citation type="submission" date="2019-07" db="EMBL/GenBank/DDBJ databases">
        <title>Whole genome shotgun sequence of Staphylococcus gallinarum NBRC 109767.</title>
        <authorList>
            <person name="Hosoyama A."/>
            <person name="Uohara A."/>
            <person name="Ohji S."/>
            <person name="Ichikawa N."/>
        </authorList>
    </citation>
    <scope>NUCLEOTIDE SEQUENCE [LARGE SCALE GENOMIC DNA]</scope>
    <source>
        <strain evidence="8 11">NBRC 109767</strain>
    </source>
</reference>
<evidence type="ECO:0000256" key="1">
    <source>
        <dbReference type="ARBA" id="ARBA00004202"/>
    </source>
</evidence>
<dbReference type="PANTHER" id="PTHR43166:SF35">
    <property type="entry name" value="L-CYSTINE IMPORT ATP-BINDING PROTEIN TCYN"/>
    <property type="match status" value="1"/>
</dbReference>
<dbReference type="GeneID" id="93843977"/>
<dbReference type="PROSITE" id="PS50893">
    <property type="entry name" value="ABC_TRANSPORTER_2"/>
    <property type="match status" value="1"/>
</dbReference>
<reference evidence="9 10" key="1">
    <citation type="submission" date="2018-06" db="EMBL/GenBank/DDBJ databases">
        <authorList>
            <consortium name="Pathogen Informatics"/>
            <person name="Doyle S."/>
        </authorList>
    </citation>
    <scope>NUCLEOTIDE SEQUENCE [LARGE SCALE GENOMIC DNA]</scope>
    <source>
        <strain evidence="9 10">NCTC12195</strain>
    </source>
</reference>
<sequence>MIKVDHLRKSFGQTDVLKDINFELNQGEVLTIIGPSGSGKSTLLRCLNWLEQPDGGSISINHIDVQVEQVKNKQKQQLIKQSAMVFQHYNLFKNKTVLQNVTIGLKTNKHLDNNSIQQRANDYLEQVGLSEFKHKYPATLSGGQQQRVGIARALALDTPLLLFDEPTSALDPELVTGVLNVIKSVAKLNKTLIIVTHEMSFAEDIADKVIFMEDGFIVESGSPEQIFNNPRQERTAEFINKEYTVK</sequence>
<evidence type="ECO:0000313" key="9">
    <source>
        <dbReference type="EMBL" id="SUM30624.1"/>
    </source>
</evidence>
<evidence type="ECO:0000313" key="8">
    <source>
        <dbReference type="EMBL" id="GEQ06748.1"/>
    </source>
</evidence>
<dbReference type="EMBL" id="UHDK01000001">
    <property type="protein sequence ID" value="SUM30624.1"/>
    <property type="molecule type" value="Genomic_DNA"/>
</dbReference>
<dbReference type="GO" id="GO:0005524">
    <property type="term" value="F:ATP binding"/>
    <property type="evidence" value="ECO:0007669"/>
    <property type="project" value="UniProtKB-KW"/>
</dbReference>
<dbReference type="EMBL" id="BKAX01000011">
    <property type="protein sequence ID" value="GEQ06748.1"/>
    <property type="molecule type" value="Genomic_DNA"/>
</dbReference>
<keyword evidence="9" id="KW-0378">Hydrolase</keyword>
<dbReference type="RefSeq" id="WP_042739611.1">
    <property type="nucleotide sequence ID" value="NZ_BKAX01000011.1"/>
</dbReference>
<dbReference type="GO" id="GO:0016887">
    <property type="term" value="F:ATP hydrolysis activity"/>
    <property type="evidence" value="ECO:0007669"/>
    <property type="project" value="InterPro"/>
</dbReference>
<dbReference type="PIRSF" id="PIRSF039085">
    <property type="entry name" value="ABC_ATPase_HisP"/>
    <property type="match status" value="1"/>
</dbReference>
<dbReference type="Proteomes" id="UP000321057">
    <property type="component" value="Unassembled WGS sequence"/>
</dbReference>
<protein>
    <submittedName>
        <fullName evidence="9">Glutamine transport ATP-binding protein glnQ</fullName>
        <ecNumber evidence="9">3.6.3.-</ecNumber>
    </submittedName>
    <submittedName>
        <fullName evidence="8">Polar amino acid ABC transporter ATP-binding protein</fullName>
    </submittedName>
</protein>
<dbReference type="PROSITE" id="PS00211">
    <property type="entry name" value="ABC_TRANSPORTER_1"/>
    <property type="match status" value="1"/>
</dbReference>
<dbReference type="InterPro" id="IPR027417">
    <property type="entry name" value="P-loop_NTPase"/>
</dbReference>
<evidence type="ECO:0000256" key="4">
    <source>
        <dbReference type="ARBA" id="ARBA00022741"/>
    </source>
</evidence>
<dbReference type="GO" id="GO:0015424">
    <property type="term" value="F:ABC-type amino acid transporter activity"/>
    <property type="evidence" value="ECO:0007669"/>
    <property type="project" value="InterPro"/>
</dbReference>
<keyword evidence="5 9" id="KW-0067">ATP-binding</keyword>
<keyword evidence="4" id="KW-0547">Nucleotide-binding</keyword>
<dbReference type="InterPro" id="IPR017871">
    <property type="entry name" value="ABC_transporter-like_CS"/>
</dbReference>
<proteinExistence type="predicted"/>
<dbReference type="InterPro" id="IPR050086">
    <property type="entry name" value="MetN_ABC_transporter-like"/>
</dbReference>
<dbReference type="SMART" id="SM00382">
    <property type="entry name" value="AAA"/>
    <property type="match status" value="1"/>
</dbReference>
<feature type="domain" description="ABC transporter" evidence="7">
    <location>
        <begin position="2"/>
        <end position="239"/>
    </location>
</feature>
<evidence type="ECO:0000256" key="2">
    <source>
        <dbReference type="ARBA" id="ARBA00022448"/>
    </source>
</evidence>
<evidence type="ECO:0000259" key="7">
    <source>
        <dbReference type="PROSITE" id="PS50893"/>
    </source>
</evidence>
<dbReference type="InterPro" id="IPR003593">
    <property type="entry name" value="AAA+_ATPase"/>
</dbReference>
<dbReference type="AlphaFoldDB" id="A0A0D0RLZ0"/>